<dbReference type="AlphaFoldDB" id="A0A0U2NB31"/>
<dbReference type="RefSeq" id="WP_043907037.1">
    <property type="nucleotide sequence ID" value="NZ_AP018754.1"/>
</dbReference>
<dbReference type="PANTHER" id="PTHR33121">
    <property type="entry name" value="CYCLIC DI-GMP PHOSPHODIESTERASE PDEF"/>
    <property type="match status" value="1"/>
</dbReference>
<geneLocation type="plasmid" evidence="2">
    <name>PU25001</name>
</geneLocation>
<dbReference type="InterPro" id="IPR001633">
    <property type="entry name" value="EAL_dom"/>
</dbReference>
<dbReference type="CDD" id="cd01948">
    <property type="entry name" value="EAL"/>
    <property type="match status" value="1"/>
</dbReference>
<protein>
    <submittedName>
        <fullName evidence="2">Diguanylate phosphodiesterase</fullName>
    </submittedName>
</protein>
<feature type="domain" description="EAL" evidence="1">
    <location>
        <begin position="25"/>
        <end position="277"/>
    </location>
</feature>
<sequence>MLLVTVSLLSGLMIYIIIMNRAELNSSLSARFVKALKNEALSLVYQPIYRIEDGQICGFEALLRWKDERLGNISPEVFIPLSEREGLQEDVTLFVINHAIREFIHTAIQNEIFLSVNINPSDLDSEKFRDKLLGLISEYNIPYKTILLEITERQGGDFEGMKIHIDKYKNHGVRFAIDDFGTGYSNLNLVTALDVDEIKIDKSLTSAIGTESLRYDLLPGLHEMFRSIADKIVFEGVETQEQVNYLKTFWPQSYAQGWYYSRVLPLEEARKLTIRELN</sequence>
<dbReference type="EMBL" id="KT203286">
    <property type="protein sequence ID" value="ALI93396.1"/>
    <property type="molecule type" value="Genomic_DNA"/>
</dbReference>
<dbReference type="Pfam" id="PF00563">
    <property type="entry name" value="EAL"/>
    <property type="match status" value="1"/>
</dbReference>
<organism evidence="2">
    <name type="scientific">Klebsiella pneumoniae</name>
    <dbReference type="NCBI Taxonomy" id="573"/>
    <lineage>
        <taxon>Bacteria</taxon>
        <taxon>Pseudomonadati</taxon>
        <taxon>Pseudomonadota</taxon>
        <taxon>Gammaproteobacteria</taxon>
        <taxon>Enterobacterales</taxon>
        <taxon>Enterobacteriaceae</taxon>
        <taxon>Klebsiella/Raoultella group</taxon>
        <taxon>Klebsiella</taxon>
        <taxon>Klebsiella pneumoniae complex</taxon>
    </lineage>
</organism>
<dbReference type="Gene3D" id="3.20.20.450">
    <property type="entry name" value="EAL domain"/>
    <property type="match status" value="1"/>
</dbReference>
<dbReference type="PROSITE" id="PS50883">
    <property type="entry name" value="EAL"/>
    <property type="match status" value="1"/>
</dbReference>
<dbReference type="SMART" id="SM00052">
    <property type="entry name" value="EAL"/>
    <property type="match status" value="1"/>
</dbReference>
<dbReference type="InterPro" id="IPR035919">
    <property type="entry name" value="EAL_sf"/>
</dbReference>
<accession>A0A0U2NB31</accession>
<dbReference type="PATRIC" id="fig|573.1747.peg.5498"/>
<dbReference type="PANTHER" id="PTHR33121:SF79">
    <property type="entry name" value="CYCLIC DI-GMP PHOSPHODIESTERASE PDED-RELATED"/>
    <property type="match status" value="1"/>
</dbReference>
<name>A0A0U2NB31_KLEPN</name>
<dbReference type="InterPro" id="IPR050706">
    <property type="entry name" value="Cyclic-di-GMP_PDE-like"/>
</dbReference>
<dbReference type="GO" id="GO:0071111">
    <property type="term" value="F:cyclic-guanylate-specific phosphodiesterase activity"/>
    <property type="evidence" value="ECO:0007669"/>
    <property type="project" value="InterPro"/>
</dbReference>
<evidence type="ECO:0000313" key="2">
    <source>
        <dbReference type="EMBL" id="ALI93396.1"/>
    </source>
</evidence>
<keyword evidence="2" id="KW-0614">Plasmid</keyword>
<proteinExistence type="predicted"/>
<evidence type="ECO:0000259" key="1">
    <source>
        <dbReference type="PROSITE" id="PS50883"/>
    </source>
</evidence>
<reference evidence="2" key="1">
    <citation type="journal article" date="2016" name="Mem. Inst. Oswaldo Cruz">
        <title>Whole genome sequence of Klebsiella pneumoniae U25, a hypermucoviscous, multidrug resistant, biofilm producing isolate from India.</title>
        <authorList>
            <person name="Rafiq Z."/>
            <person name="Sam N."/>
            <person name="Vaidyanathan R."/>
        </authorList>
    </citation>
    <scope>NUCLEOTIDE SEQUENCE</scope>
    <source>
        <strain evidence="2">U25</strain>
        <plasmid evidence="2">PU25001</plasmid>
    </source>
</reference>
<dbReference type="SUPFAM" id="SSF141868">
    <property type="entry name" value="EAL domain-like"/>
    <property type="match status" value="1"/>
</dbReference>